<feature type="region of interest" description="Disordered" evidence="1">
    <location>
        <begin position="165"/>
        <end position="191"/>
    </location>
</feature>
<sequence>MTSTTTGTSAVGHAHPQAIRPTLSLASKQEHVLLTNSSEEHSTRRKNQAKTVQDQKENMMLQDLEKSTSSYGGVVQSPTPKTTLKGKVIKTAASIETVPIKQPTSVFIKEEHANLIRQHLDNTDLESFLHSANLSAHDAQIFLKLVEKVLEEEVSKRLQKHSTTTLSETSIPTTTASSSSLQMNTNSTPTSSFAPMKAELITNQPSIQQPNLEDEEIEDKLLTHELKTVNTRLSYVSEELENGGGSNPTESKTNSRLGLASINLDPISISPTTRLPPPTHKMASIRTSIGPVIVAGDSYSSPSPQESEDYRTQEQDEFDRLLDKLSVESSQGRRTSGDRVRTEDSDLLAAASFRDRLTRPRVEIAPQRAAHSKSVIVPQSETSEAPFTPGAFGQQLMNARHNKFSVRHQPKTEFEHLVQDYRYRLSGHNGINDLIKALKNAHIGFFQQEVVELGKELIFLDPTRDCGENSFEV</sequence>
<name>A0A915EG85_9BILA</name>
<organism evidence="2 3">
    <name type="scientific">Ditylenchus dipsaci</name>
    <dbReference type="NCBI Taxonomy" id="166011"/>
    <lineage>
        <taxon>Eukaryota</taxon>
        <taxon>Metazoa</taxon>
        <taxon>Ecdysozoa</taxon>
        <taxon>Nematoda</taxon>
        <taxon>Chromadorea</taxon>
        <taxon>Rhabditida</taxon>
        <taxon>Tylenchina</taxon>
        <taxon>Tylenchomorpha</taxon>
        <taxon>Sphaerularioidea</taxon>
        <taxon>Anguinidae</taxon>
        <taxon>Anguininae</taxon>
        <taxon>Ditylenchus</taxon>
    </lineage>
</organism>
<feature type="compositionally biased region" description="Polar residues" evidence="1">
    <location>
        <begin position="181"/>
        <end position="191"/>
    </location>
</feature>
<protein>
    <submittedName>
        <fullName evidence="3">Uncharacterized protein</fullName>
    </submittedName>
</protein>
<feature type="compositionally biased region" description="Low complexity" evidence="1">
    <location>
        <begin position="165"/>
        <end position="180"/>
    </location>
</feature>
<evidence type="ECO:0000313" key="3">
    <source>
        <dbReference type="WBParaSite" id="jg6351"/>
    </source>
</evidence>
<accession>A0A915EG85</accession>
<reference evidence="3" key="1">
    <citation type="submission" date="2022-11" db="UniProtKB">
        <authorList>
            <consortium name="WormBaseParasite"/>
        </authorList>
    </citation>
    <scope>IDENTIFICATION</scope>
</reference>
<feature type="region of interest" description="Disordered" evidence="1">
    <location>
        <begin position="294"/>
        <end position="316"/>
    </location>
</feature>
<dbReference type="Proteomes" id="UP000887574">
    <property type="component" value="Unplaced"/>
</dbReference>
<feature type="region of interest" description="Disordered" evidence="1">
    <location>
        <begin position="1"/>
        <end position="57"/>
    </location>
</feature>
<evidence type="ECO:0000256" key="1">
    <source>
        <dbReference type="SAM" id="MobiDB-lite"/>
    </source>
</evidence>
<dbReference type="AlphaFoldDB" id="A0A915EG85"/>
<dbReference type="WBParaSite" id="jg6351">
    <property type="protein sequence ID" value="jg6351"/>
    <property type="gene ID" value="jg6351"/>
</dbReference>
<proteinExistence type="predicted"/>
<keyword evidence="2" id="KW-1185">Reference proteome</keyword>
<evidence type="ECO:0000313" key="2">
    <source>
        <dbReference type="Proteomes" id="UP000887574"/>
    </source>
</evidence>